<proteinExistence type="predicted"/>
<name>A0A2K2D5N7_BRADI</name>
<gene>
    <name evidence="1" type="ORF">BRADI_3g58645v3</name>
</gene>
<reference evidence="1 2" key="1">
    <citation type="journal article" date="2010" name="Nature">
        <title>Genome sequencing and analysis of the model grass Brachypodium distachyon.</title>
        <authorList>
            <consortium name="International Brachypodium Initiative"/>
        </authorList>
    </citation>
    <scope>NUCLEOTIDE SEQUENCE [LARGE SCALE GENOMIC DNA]</scope>
    <source>
        <strain evidence="1 2">Bd21</strain>
    </source>
</reference>
<dbReference type="InParanoid" id="A0A2K2D5N7"/>
<evidence type="ECO:0000313" key="2">
    <source>
        <dbReference type="EnsemblPlants" id="PNT69602"/>
    </source>
</evidence>
<reference evidence="1" key="2">
    <citation type="submission" date="2017-06" db="EMBL/GenBank/DDBJ databases">
        <title>WGS assembly of Brachypodium distachyon.</title>
        <authorList>
            <consortium name="The International Brachypodium Initiative"/>
            <person name="Lucas S."/>
            <person name="Harmon-Smith M."/>
            <person name="Lail K."/>
            <person name="Tice H."/>
            <person name="Grimwood J."/>
            <person name="Bruce D."/>
            <person name="Barry K."/>
            <person name="Shu S."/>
            <person name="Lindquist E."/>
            <person name="Wang M."/>
            <person name="Pitluck S."/>
            <person name="Vogel J.P."/>
            <person name="Garvin D.F."/>
            <person name="Mockler T.C."/>
            <person name="Schmutz J."/>
            <person name="Rokhsar D."/>
            <person name="Bevan M.W."/>
        </authorList>
    </citation>
    <scope>NUCLEOTIDE SEQUENCE</scope>
    <source>
        <strain evidence="1">Bd21</strain>
    </source>
</reference>
<evidence type="ECO:0000313" key="1">
    <source>
        <dbReference type="EMBL" id="PNT69602.1"/>
    </source>
</evidence>
<dbReference type="Proteomes" id="UP000008810">
    <property type="component" value="Chromosome 3"/>
</dbReference>
<sequence length="47" mass="5284">MSSSAYDAGECNAKLYAGQNLTLTCSGVWHVFERFVDRVDMEIKPRS</sequence>
<dbReference type="EnsemblPlants" id="PNT69602">
    <property type="protein sequence ID" value="PNT69602"/>
    <property type="gene ID" value="BRADI_3g58645v3"/>
</dbReference>
<keyword evidence="3" id="KW-1185">Reference proteome</keyword>
<dbReference type="Gramene" id="PNT69602">
    <property type="protein sequence ID" value="PNT69602"/>
    <property type="gene ID" value="BRADI_3g58645v3"/>
</dbReference>
<organism evidence="1">
    <name type="scientific">Brachypodium distachyon</name>
    <name type="common">Purple false brome</name>
    <name type="synonym">Trachynia distachya</name>
    <dbReference type="NCBI Taxonomy" id="15368"/>
    <lineage>
        <taxon>Eukaryota</taxon>
        <taxon>Viridiplantae</taxon>
        <taxon>Streptophyta</taxon>
        <taxon>Embryophyta</taxon>
        <taxon>Tracheophyta</taxon>
        <taxon>Spermatophyta</taxon>
        <taxon>Magnoliopsida</taxon>
        <taxon>Liliopsida</taxon>
        <taxon>Poales</taxon>
        <taxon>Poaceae</taxon>
        <taxon>BOP clade</taxon>
        <taxon>Pooideae</taxon>
        <taxon>Stipodae</taxon>
        <taxon>Brachypodieae</taxon>
        <taxon>Brachypodium</taxon>
    </lineage>
</organism>
<protein>
    <submittedName>
        <fullName evidence="1 2">Uncharacterized protein</fullName>
    </submittedName>
</protein>
<dbReference type="EMBL" id="CM000882">
    <property type="protein sequence ID" value="PNT69602.1"/>
    <property type="molecule type" value="Genomic_DNA"/>
</dbReference>
<evidence type="ECO:0000313" key="3">
    <source>
        <dbReference type="Proteomes" id="UP000008810"/>
    </source>
</evidence>
<dbReference type="AlphaFoldDB" id="A0A2K2D5N7"/>
<reference evidence="2" key="3">
    <citation type="submission" date="2018-08" db="UniProtKB">
        <authorList>
            <consortium name="EnsemblPlants"/>
        </authorList>
    </citation>
    <scope>IDENTIFICATION</scope>
    <source>
        <strain evidence="2">cv. Bd21</strain>
    </source>
</reference>
<accession>A0A2K2D5N7</accession>